<name>A0A3G9JS01_9FIRM</name>
<feature type="domain" description="Cyclophilin-like" evidence="1">
    <location>
        <begin position="5"/>
        <end position="82"/>
    </location>
</feature>
<dbReference type="RefSeq" id="WP_125118537.1">
    <property type="nucleotide sequence ID" value="NZ_AP019309.1"/>
</dbReference>
<dbReference type="Pfam" id="PF18050">
    <property type="entry name" value="Cyclophil_like2"/>
    <property type="match status" value="1"/>
</dbReference>
<proteinExistence type="predicted"/>
<accession>A0A3G9JS01</accession>
<keyword evidence="3" id="KW-1185">Reference proteome</keyword>
<protein>
    <recommendedName>
        <fullName evidence="1">Cyclophilin-like domain-containing protein</fullName>
    </recommendedName>
</protein>
<dbReference type="InParanoid" id="A0A3G9JS01"/>
<dbReference type="AlphaFoldDB" id="A0A3G9JS01"/>
<dbReference type="Proteomes" id="UP000268059">
    <property type="component" value="Chromosome"/>
</dbReference>
<gene>
    <name evidence="2" type="ORF">SG0102_05380</name>
</gene>
<reference evidence="2 3" key="1">
    <citation type="submission" date="2018-11" db="EMBL/GenBank/DDBJ databases">
        <title>Novel Erysipelotrichaceae bacterium isolated from small intestine of a swine.</title>
        <authorList>
            <person name="Kim J.S."/>
            <person name="Choe H."/>
            <person name="Lee Y.R."/>
            <person name="Kim K.M."/>
            <person name="Park D.S."/>
        </authorList>
    </citation>
    <scope>NUCLEOTIDE SEQUENCE [LARGE SCALE GENOMIC DNA]</scope>
    <source>
        <strain evidence="2 3">SG0102</strain>
    </source>
</reference>
<dbReference type="EMBL" id="AP019309">
    <property type="protein sequence ID" value="BBH25604.1"/>
    <property type="molecule type" value="Genomic_DNA"/>
</dbReference>
<dbReference type="KEGG" id="ebm:SG0102_05380"/>
<dbReference type="InterPro" id="IPR041183">
    <property type="entry name" value="Cyclophilin-like"/>
</dbReference>
<sequence length="116" mass="13083">MKAIIAGKEISISLYQTATAENLMRVLPTGLDFHAFAHEYRAMGRHALNVAHVPMTSKLAKNSLYYDDRLEALCLMKDDVDITPEKRTCLARLSAEDVASLDGLEQFYVYLDNDEE</sequence>
<organism evidence="2 3">
    <name type="scientific">Intestinibaculum porci</name>
    <dbReference type="NCBI Taxonomy" id="2487118"/>
    <lineage>
        <taxon>Bacteria</taxon>
        <taxon>Bacillati</taxon>
        <taxon>Bacillota</taxon>
        <taxon>Erysipelotrichia</taxon>
        <taxon>Erysipelotrichales</taxon>
        <taxon>Erysipelotrichaceae</taxon>
        <taxon>Intestinibaculum</taxon>
    </lineage>
</organism>
<evidence type="ECO:0000259" key="1">
    <source>
        <dbReference type="Pfam" id="PF18050"/>
    </source>
</evidence>
<evidence type="ECO:0000313" key="3">
    <source>
        <dbReference type="Proteomes" id="UP000268059"/>
    </source>
</evidence>
<evidence type="ECO:0000313" key="2">
    <source>
        <dbReference type="EMBL" id="BBH25604.1"/>
    </source>
</evidence>